<dbReference type="AlphaFoldDB" id="A0A7C2K206"/>
<keyword evidence="1 2" id="KW-0378">Hydrolase</keyword>
<dbReference type="GO" id="GO:0008664">
    <property type="term" value="F:RNA 2',3'-cyclic 3'-phosphodiesterase activity"/>
    <property type="evidence" value="ECO:0007669"/>
    <property type="project" value="UniProtKB-EC"/>
</dbReference>
<dbReference type="Pfam" id="PF02834">
    <property type="entry name" value="LigT_PEase"/>
    <property type="match status" value="1"/>
</dbReference>
<feature type="domain" description="Phosphoesterase HXTX" evidence="3">
    <location>
        <begin position="8"/>
        <end position="91"/>
    </location>
</feature>
<protein>
    <recommendedName>
        <fullName evidence="2">RNA 2',3'-cyclic phosphodiesterase</fullName>
        <shortName evidence="2">RNA 2',3'-CPDase</shortName>
        <ecNumber evidence="2">3.1.4.58</ecNumber>
    </recommendedName>
</protein>
<dbReference type="HAMAP" id="MF_01940">
    <property type="entry name" value="RNA_CPDase"/>
    <property type="match status" value="1"/>
</dbReference>
<dbReference type="EMBL" id="DSOL01000089">
    <property type="protein sequence ID" value="HEN27647.1"/>
    <property type="molecule type" value="Genomic_DNA"/>
</dbReference>
<name>A0A7C2K206_UNCW3</name>
<dbReference type="PANTHER" id="PTHR35561">
    <property type="entry name" value="RNA 2',3'-CYCLIC PHOSPHODIESTERASE"/>
    <property type="match status" value="1"/>
</dbReference>
<dbReference type="SUPFAM" id="SSF55144">
    <property type="entry name" value="LigT-like"/>
    <property type="match status" value="1"/>
</dbReference>
<evidence type="ECO:0000256" key="2">
    <source>
        <dbReference type="HAMAP-Rule" id="MF_01940"/>
    </source>
</evidence>
<reference evidence="4" key="1">
    <citation type="journal article" date="2020" name="mSystems">
        <title>Genome- and Community-Level Interaction Insights into Carbon Utilization and Element Cycling Functions of Hydrothermarchaeota in Hydrothermal Sediment.</title>
        <authorList>
            <person name="Zhou Z."/>
            <person name="Liu Y."/>
            <person name="Xu W."/>
            <person name="Pan J."/>
            <person name="Luo Z.H."/>
            <person name="Li M."/>
        </authorList>
    </citation>
    <scope>NUCLEOTIDE SEQUENCE [LARGE SCALE GENOMIC DNA]</scope>
    <source>
        <strain evidence="4">SpSt-34</strain>
        <strain evidence="5">SpSt-69</strain>
    </source>
</reference>
<evidence type="ECO:0000313" key="4">
    <source>
        <dbReference type="EMBL" id="HEN27647.1"/>
    </source>
</evidence>
<accession>A0A7C2K206</accession>
<dbReference type="EC" id="3.1.4.58" evidence="2"/>
<dbReference type="PANTHER" id="PTHR35561:SF1">
    <property type="entry name" value="RNA 2',3'-CYCLIC PHOSPHODIESTERASE"/>
    <property type="match status" value="1"/>
</dbReference>
<organism evidence="4">
    <name type="scientific">candidate division WOR-3 bacterium</name>
    <dbReference type="NCBI Taxonomy" id="2052148"/>
    <lineage>
        <taxon>Bacteria</taxon>
        <taxon>Bacteria division WOR-3</taxon>
    </lineage>
</organism>
<dbReference type="InterPro" id="IPR004175">
    <property type="entry name" value="RNA_CPDase"/>
</dbReference>
<evidence type="ECO:0000256" key="1">
    <source>
        <dbReference type="ARBA" id="ARBA00022801"/>
    </source>
</evidence>
<dbReference type="Gene3D" id="3.90.1140.10">
    <property type="entry name" value="Cyclic phosphodiesterase"/>
    <property type="match status" value="1"/>
</dbReference>
<feature type="short sequence motif" description="HXTX 1" evidence="2">
    <location>
        <begin position="40"/>
        <end position="43"/>
    </location>
</feature>
<dbReference type="InterPro" id="IPR009097">
    <property type="entry name" value="Cyclic_Pdiesterase"/>
</dbReference>
<comment type="function">
    <text evidence="2">Hydrolyzes RNA 2',3'-cyclic phosphodiester to an RNA 2'-phosphomonoester.</text>
</comment>
<sequence length="178" mass="20783">MRVFTAFELPESIKDEIYKIINEKSALLRNVKWVEKENLHITCKFLGEISEKQLQELLSKLEKKFKKGEKIRISITNFGCFPNFRNPRVMWLGVQGEVDKLKKVWGSLEEVSKILKIGEREKEYIPHVTIGRLKSSIILDKDWVKYTSKEFEITHLTVFQSTLTPTGPVYKSIVKIPL</sequence>
<dbReference type="EMBL" id="DTDJ01000047">
    <property type="protein sequence ID" value="HGL18147.1"/>
    <property type="molecule type" value="Genomic_DNA"/>
</dbReference>
<dbReference type="GO" id="GO:0004113">
    <property type="term" value="F:2',3'-cyclic-nucleotide 3'-phosphodiesterase activity"/>
    <property type="evidence" value="ECO:0007669"/>
    <property type="project" value="InterPro"/>
</dbReference>
<evidence type="ECO:0000259" key="3">
    <source>
        <dbReference type="Pfam" id="PF02834"/>
    </source>
</evidence>
<evidence type="ECO:0000313" key="5">
    <source>
        <dbReference type="EMBL" id="HGL18147.1"/>
    </source>
</evidence>
<comment type="similarity">
    <text evidence="2">Belongs to the 2H phosphoesterase superfamily. ThpR family.</text>
</comment>
<feature type="active site" description="Proton donor" evidence="2">
    <location>
        <position position="40"/>
    </location>
</feature>
<dbReference type="InterPro" id="IPR014051">
    <property type="entry name" value="Phosphoesterase_HXTX"/>
</dbReference>
<feature type="active site" description="Proton acceptor" evidence="2">
    <location>
        <position position="127"/>
    </location>
</feature>
<proteinExistence type="inferred from homology"/>
<dbReference type="NCBIfam" id="TIGR02258">
    <property type="entry name" value="2_5_ligase"/>
    <property type="match status" value="1"/>
</dbReference>
<comment type="catalytic activity">
    <reaction evidence="2">
        <text>a 3'-end 2',3'-cyclophospho-ribonucleotide-RNA + H2O = a 3'-end 2'-phospho-ribonucleotide-RNA + H(+)</text>
        <dbReference type="Rhea" id="RHEA:11828"/>
        <dbReference type="Rhea" id="RHEA-COMP:10464"/>
        <dbReference type="Rhea" id="RHEA-COMP:17353"/>
        <dbReference type="ChEBI" id="CHEBI:15377"/>
        <dbReference type="ChEBI" id="CHEBI:15378"/>
        <dbReference type="ChEBI" id="CHEBI:83064"/>
        <dbReference type="ChEBI" id="CHEBI:173113"/>
        <dbReference type="EC" id="3.1.4.58"/>
    </reaction>
</comment>
<comment type="caution">
    <text evidence="4">The sequence shown here is derived from an EMBL/GenBank/DDBJ whole genome shotgun (WGS) entry which is preliminary data.</text>
</comment>
<gene>
    <name evidence="4" type="primary">thpR</name>
    <name evidence="4" type="ORF">ENQ77_03095</name>
    <name evidence="5" type="ORF">ENU66_07465</name>
</gene>
<feature type="short sequence motif" description="HXTX 2" evidence="2">
    <location>
        <begin position="127"/>
        <end position="130"/>
    </location>
</feature>